<evidence type="ECO:0000313" key="2">
    <source>
        <dbReference type="EMBL" id="KAF2307654.1"/>
    </source>
</evidence>
<gene>
    <name evidence="2" type="ORF">GH714_030609</name>
</gene>
<feature type="compositionally biased region" description="Basic and acidic residues" evidence="1">
    <location>
        <begin position="10"/>
        <end position="20"/>
    </location>
</feature>
<dbReference type="Proteomes" id="UP000467840">
    <property type="component" value="Chromosome 9"/>
</dbReference>
<organism evidence="2 3">
    <name type="scientific">Hevea brasiliensis</name>
    <name type="common">Para rubber tree</name>
    <name type="synonym">Siphonia brasiliensis</name>
    <dbReference type="NCBI Taxonomy" id="3981"/>
    <lineage>
        <taxon>Eukaryota</taxon>
        <taxon>Viridiplantae</taxon>
        <taxon>Streptophyta</taxon>
        <taxon>Embryophyta</taxon>
        <taxon>Tracheophyta</taxon>
        <taxon>Spermatophyta</taxon>
        <taxon>Magnoliopsida</taxon>
        <taxon>eudicotyledons</taxon>
        <taxon>Gunneridae</taxon>
        <taxon>Pentapetalae</taxon>
        <taxon>rosids</taxon>
        <taxon>fabids</taxon>
        <taxon>Malpighiales</taxon>
        <taxon>Euphorbiaceae</taxon>
        <taxon>Crotonoideae</taxon>
        <taxon>Micrandreae</taxon>
        <taxon>Hevea</taxon>
    </lineage>
</organism>
<evidence type="ECO:0000313" key="3">
    <source>
        <dbReference type="Proteomes" id="UP000467840"/>
    </source>
</evidence>
<comment type="caution">
    <text evidence="2">The sequence shown here is derived from an EMBL/GenBank/DDBJ whole genome shotgun (WGS) entry which is preliminary data.</text>
</comment>
<accession>A0A6A6M300</accession>
<proteinExistence type="predicted"/>
<name>A0A6A6M300_HEVBR</name>
<protein>
    <submittedName>
        <fullName evidence="2">Uncharacterized protein</fullName>
    </submittedName>
</protein>
<sequence>MTTMTAAAVETRDAAASRDRGQSFQKIAEDNVFGAGRGWKNAEGEGSETVFMNFGLKSVCEVFQCFMMLPIGNLM</sequence>
<reference evidence="2 3" key="1">
    <citation type="journal article" date="2020" name="Mol. Plant">
        <title>The Chromosome-Based Rubber Tree Genome Provides New Insights into Spurge Genome Evolution and Rubber Biosynthesis.</title>
        <authorList>
            <person name="Liu J."/>
            <person name="Shi C."/>
            <person name="Shi C.C."/>
            <person name="Li W."/>
            <person name="Zhang Q.J."/>
            <person name="Zhang Y."/>
            <person name="Li K."/>
            <person name="Lu H.F."/>
            <person name="Shi C."/>
            <person name="Zhu S.T."/>
            <person name="Xiao Z.Y."/>
            <person name="Nan H."/>
            <person name="Yue Y."/>
            <person name="Zhu X.G."/>
            <person name="Wu Y."/>
            <person name="Hong X.N."/>
            <person name="Fan G.Y."/>
            <person name="Tong Y."/>
            <person name="Zhang D."/>
            <person name="Mao C.L."/>
            <person name="Liu Y.L."/>
            <person name="Hao S.J."/>
            <person name="Liu W.Q."/>
            <person name="Lv M.Q."/>
            <person name="Zhang H.B."/>
            <person name="Liu Y."/>
            <person name="Hu-Tang G.R."/>
            <person name="Wang J.P."/>
            <person name="Wang J.H."/>
            <person name="Sun Y.H."/>
            <person name="Ni S.B."/>
            <person name="Chen W.B."/>
            <person name="Zhang X.C."/>
            <person name="Jiao Y.N."/>
            <person name="Eichler E.E."/>
            <person name="Li G.H."/>
            <person name="Liu X."/>
            <person name="Gao L.Z."/>
        </authorList>
    </citation>
    <scope>NUCLEOTIDE SEQUENCE [LARGE SCALE GENOMIC DNA]</scope>
    <source>
        <strain evidence="3">cv. GT1</strain>
        <tissue evidence="2">Leaf</tissue>
    </source>
</reference>
<dbReference type="EMBL" id="JAAGAX010000008">
    <property type="protein sequence ID" value="KAF2307654.1"/>
    <property type="molecule type" value="Genomic_DNA"/>
</dbReference>
<keyword evidence="3" id="KW-1185">Reference proteome</keyword>
<feature type="region of interest" description="Disordered" evidence="1">
    <location>
        <begin position="1"/>
        <end position="20"/>
    </location>
</feature>
<evidence type="ECO:0000256" key="1">
    <source>
        <dbReference type="SAM" id="MobiDB-lite"/>
    </source>
</evidence>
<dbReference type="AlphaFoldDB" id="A0A6A6M300"/>